<evidence type="ECO:0000313" key="2">
    <source>
        <dbReference type="EMBL" id="KAF2702891.1"/>
    </source>
</evidence>
<feature type="compositionally biased region" description="Polar residues" evidence="1">
    <location>
        <begin position="10"/>
        <end position="42"/>
    </location>
</feature>
<dbReference type="AlphaFoldDB" id="A0A6G1JRP1"/>
<feature type="compositionally biased region" description="Polar residues" evidence="1">
    <location>
        <begin position="49"/>
        <end position="79"/>
    </location>
</feature>
<feature type="region of interest" description="Disordered" evidence="1">
    <location>
        <begin position="1"/>
        <end position="96"/>
    </location>
</feature>
<accession>A0A6G1JRP1</accession>
<reference evidence="2" key="1">
    <citation type="journal article" date="2020" name="Stud. Mycol.">
        <title>101 Dothideomycetes genomes: a test case for predicting lifestyles and emergence of pathogens.</title>
        <authorList>
            <person name="Haridas S."/>
            <person name="Albert R."/>
            <person name="Binder M."/>
            <person name="Bloem J."/>
            <person name="Labutti K."/>
            <person name="Salamov A."/>
            <person name="Andreopoulos B."/>
            <person name="Baker S."/>
            <person name="Barry K."/>
            <person name="Bills G."/>
            <person name="Bluhm B."/>
            <person name="Cannon C."/>
            <person name="Castanera R."/>
            <person name="Culley D."/>
            <person name="Daum C."/>
            <person name="Ezra D."/>
            <person name="Gonzalez J."/>
            <person name="Henrissat B."/>
            <person name="Kuo A."/>
            <person name="Liang C."/>
            <person name="Lipzen A."/>
            <person name="Lutzoni F."/>
            <person name="Magnuson J."/>
            <person name="Mondo S."/>
            <person name="Nolan M."/>
            <person name="Ohm R."/>
            <person name="Pangilinan J."/>
            <person name="Park H.-J."/>
            <person name="Ramirez L."/>
            <person name="Alfaro M."/>
            <person name="Sun H."/>
            <person name="Tritt A."/>
            <person name="Yoshinaga Y."/>
            <person name="Zwiers L.-H."/>
            <person name="Turgeon B."/>
            <person name="Goodwin S."/>
            <person name="Spatafora J."/>
            <person name="Crous P."/>
            <person name="Grigoriev I."/>
        </authorList>
    </citation>
    <scope>NUCLEOTIDE SEQUENCE</scope>
    <source>
        <strain evidence="2">CBS 279.74</strain>
    </source>
</reference>
<name>A0A6G1JRP1_9PLEO</name>
<evidence type="ECO:0000313" key="3">
    <source>
        <dbReference type="Proteomes" id="UP000799428"/>
    </source>
</evidence>
<protein>
    <submittedName>
        <fullName evidence="2">Uncharacterized protein</fullName>
    </submittedName>
</protein>
<evidence type="ECO:0000256" key="1">
    <source>
        <dbReference type="SAM" id="MobiDB-lite"/>
    </source>
</evidence>
<keyword evidence="3" id="KW-1185">Reference proteome</keyword>
<dbReference type="EMBL" id="MU005791">
    <property type="protein sequence ID" value="KAF2702891.1"/>
    <property type="molecule type" value="Genomic_DNA"/>
</dbReference>
<proteinExistence type="predicted"/>
<sequence length="229" mass="25456">MAHMPPPPMGSTQAIPMQGNPEASNFRTPNSLFFGHSSSTPKASRPRSRSFNMSPTTAPNSTSPVASSIGQHAHTTNEATRSRSPRPRNQSPARDLVANRIIRCQVCNQTYEPENLAEAIANFTAGQAHSIEHLEQNVDKLFWLLKKFQGTEDADEWFERHRHDSQGRTISLQRGTSMVPLNSTSNPTNKRKGISEGDEPPSKRVYPYQPTSYVCPRLCPCPFTCLAPR</sequence>
<gene>
    <name evidence="2" type="ORF">K504DRAFT_188164</name>
</gene>
<feature type="region of interest" description="Disordered" evidence="1">
    <location>
        <begin position="169"/>
        <end position="205"/>
    </location>
</feature>
<dbReference type="Proteomes" id="UP000799428">
    <property type="component" value="Unassembled WGS sequence"/>
</dbReference>
<organism evidence="2 3">
    <name type="scientific">Pleomassaria siparia CBS 279.74</name>
    <dbReference type="NCBI Taxonomy" id="1314801"/>
    <lineage>
        <taxon>Eukaryota</taxon>
        <taxon>Fungi</taxon>
        <taxon>Dikarya</taxon>
        <taxon>Ascomycota</taxon>
        <taxon>Pezizomycotina</taxon>
        <taxon>Dothideomycetes</taxon>
        <taxon>Pleosporomycetidae</taxon>
        <taxon>Pleosporales</taxon>
        <taxon>Pleomassariaceae</taxon>
        <taxon>Pleomassaria</taxon>
    </lineage>
</organism>
<feature type="compositionally biased region" description="Polar residues" evidence="1">
    <location>
        <begin position="169"/>
        <end position="188"/>
    </location>
</feature>